<feature type="region of interest" description="Disordered" evidence="1">
    <location>
        <begin position="1"/>
        <end position="29"/>
    </location>
</feature>
<evidence type="ECO:0000313" key="3">
    <source>
        <dbReference type="Proteomes" id="UP001153069"/>
    </source>
</evidence>
<comment type="caution">
    <text evidence="2">The sequence shown here is derived from an EMBL/GenBank/DDBJ whole genome shotgun (WGS) entry which is preliminary data.</text>
</comment>
<evidence type="ECO:0000256" key="1">
    <source>
        <dbReference type="SAM" id="MobiDB-lite"/>
    </source>
</evidence>
<dbReference type="EMBL" id="CAICTM010000688">
    <property type="protein sequence ID" value="CAB9515009.1"/>
    <property type="molecule type" value="Genomic_DNA"/>
</dbReference>
<protein>
    <submittedName>
        <fullName evidence="2">Uncharacterized protein</fullName>
    </submittedName>
</protein>
<reference evidence="2" key="1">
    <citation type="submission" date="2020-06" db="EMBL/GenBank/DDBJ databases">
        <authorList>
            <consortium name="Plant Systems Biology data submission"/>
        </authorList>
    </citation>
    <scope>NUCLEOTIDE SEQUENCE</scope>
    <source>
        <strain evidence="2">D6</strain>
    </source>
</reference>
<feature type="compositionally biased region" description="Polar residues" evidence="1">
    <location>
        <begin position="224"/>
        <end position="242"/>
    </location>
</feature>
<name>A0A9N8E984_9STRA</name>
<sequence>MQDRDIQDSEAAESVEGGGQAHEVSTVAYTDTTTAMEQIAAATCTTGMHESDTHELKAVERKMTPEEKAHREEILQLTATAATTASSTTAVIHMEGHEAAKDQKHAAKKTQENQGVADVENGHSNVEDSAYTALTGMAARLDNPHQSGQLSFFPKEKTDDSKMPAKSNPNEEISSNTDSAFASLTNLQARFDNTQQSGQLLFFPHNKSSGQQQQQQPSNQMGQAENSSRMETVDNPSLTVSYQEPAPSTGISGFFPTFYY</sequence>
<feature type="compositionally biased region" description="Polar residues" evidence="1">
    <location>
        <begin position="167"/>
        <end position="178"/>
    </location>
</feature>
<feature type="region of interest" description="Disordered" evidence="1">
    <location>
        <begin position="143"/>
        <end position="178"/>
    </location>
</feature>
<proteinExistence type="predicted"/>
<dbReference type="Proteomes" id="UP001153069">
    <property type="component" value="Unassembled WGS sequence"/>
</dbReference>
<keyword evidence="3" id="KW-1185">Reference proteome</keyword>
<feature type="region of interest" description="Disordered" evidence="1">
    <location>
        <begin position="203"/>
        <end position="247"/>
    </location>
</feature>
<organism evidence="2 3">
    <name type="scientific">Seminavis robusta</name>
    <dbReference type="NCBI Taxonomy" id="568900"/>
    <lineage>
        <taxon>Eukaryota</taxon>
        <taxon>Sar</taxon>
        <taxon>Stramenopiles</taxon>
        <taxon>Ochrophyta</taxon>
        <taxon>Bacillariophyta</taxon>
        <taxon>Bacillariophyceae</taxon>
        <taxon>Bacillariophycidae</taxon>
        <taxon>Naviculales</taxon>
        <taxon>Naviculaceae</taxon>
        <taxon>Seminavis</taxon>
    </lineage>
</organism>
<feature type="compositionally biased region" description="Low complexity" evidence="1">
    <location>
        <begin position="208"/>
        <end position="223"/>
    </location>
</feature>
<feature type="compositionally biased region" description="Basic and acidic residues" evidence="1">
    <location>
        <begin position="154"/>
        <end position="163"/>
    </location>
</feature>
<gene>
    <name evidence="2" type="ORF">SEMRO_689_G187550.1</name>
</gene>
<accession>A0A9N8E984</accession>
<evidence type="ECO:0000313" key="2">
    <source>
        <dbReference type="EMBL" id="CAB9515009.1"/>
    </source>
</evidence>
<dbReference type="AlphaFoldDB" id="A0A9N8E984"/>